<evidence type="ECO:0000313" key="2">
    <source>
        <dbReference type="Proteomes" id="UP000308600"/>
    </source>
</evidence>
<protein>
    <submittedName>
        <fullName evidence="1">Uncharacterized protein</fullName>
    </submittedName>
</protein>
<reference evidence="1 2" key="1">
    <citation type="journal article" date="2019" name="Nat. Ecol. Evol.">
        <title>Megaphylogeny resolves global patterns of mushroom evolution.</title>
        <authorList>
            <person name="Varga T."/>
            <person name="Krizsan K."/>
            <person name="Foldi C."/>
            <person name="Dima B."/>
            <person name="Sanchez-Garcia M."/>
            <person name="Sanchez-Ramirez S."/>
            <person name="Szollosi G.J."/>
            <person name="Szarkandi J.G."/>
            <person name="Papp V."/>
            <person name="Albert L."/>
            <person name="Andreopoulos W."/>
            <person name="Angelini C."/>
            <person name="Antonin V."/>
            <person name="Barry K.W."/>
            <person name="Bougher N.L."/>
            <person name="Buchanan P."/>
            <person name="Buyck B."/>
            <person name="Bense V."/>
            <person name="Catcheside P."/>
            <person name="Chovatia M."/>
            <person name="Cooper J."/>
            <person name="Damon W."/>
            <person name="Desjardin D."/>
            <person name="Finy P."/>
            <person name="Geml J."/>
            <person name="Haridas S."/>
            <person name="Hughes K."/>
            <person name="Justo A."/>
            <person name="Karasinski D."/>
            <person name="Kautmanova I."/>
            <person name="Kiss B."/>
            <person name="Kocsube S."/>
            <person name="Kotiranta H."/>
            <person name="LaButti K.M."/>
            <person name="Lechner B.E."/>
            <person name="Liimatainen K."/>
            <person name="Lipzen A."/>
            <person name="Lukacs Z."/>
            <person name="Mihaltcheva S."/>
            <person name="Morgado L.N."/>
            <person name="Niskanen T."/>
            <person name="Noordeloos M.E."/>
            <person name="Ohm R.A."/>
            <person name="Ortiz-Santana B."/>
            <person name="Ovrebo C."/>
            <person name="Racz N."/>
            <person name="Riley R."/>
            <person name="Savchenko A."/>
            <person name="Shiryaev A."/>
            <person name="Soop K."/>
            <person name="Spirin V."/>
            <person name="Szebenyi C."/>
            <person name="Tomsovsky M."/>
            <person name="Tulloss R.E."/>
            <person name="Uehling J."/>
            <person name="Grigoriev I.V."/>
            <person name="Vagvolgyi C."/>
            <person name="Papp T."/>
            <person name="Martin F.M."/>
            <person name="Miettinen O."/>
            <person name="Hibbett D.S."/>
            <person name="Nagy L.G."/>
        </authorList>
    </citation>
    <scope>NUCLEOTIDE SEQUENCE [LARGE SCALE GENOMIC DNA]</scope>
    <source>
        <strain evidence="1 2">NL-1719</strain>
    </source>
</reference>
<name>A0ACD3BB73_9AGAR</name>
<keyword evidence="2" id="KW-1185">Reference proteome</keyword>
<evidence type="ECO:0000313" key="1">
    <source>
        <dbReference type="EMBL" id="TFK75264.1"/>
    </source>
</evidence>
<organism evidence="1 2">
    <name type="scientific">Pluteus cervinus</name>
    <dbReference type="NCBI Taxonomy" id="181527"/>
    <lineage>
        <taxon>Eukaryota</taxon>
        <taxon>Fungi</taxon>
        <taxon>Dikarya</taxon>
        <taxon>Basidiomycota</taxon>
        <taxon>Agaricomycotina</taxon>
        <taxon>Agaricomycetes</taxon>
        <taxon>Agaricomycetidae</taxon>
        <taxon>Agaricales</taxon>
        <taxon>Pluteineae</taxon>
        <taxon>Pluteaceae</taxon>
        <taxon>Pluteus</taxon>
    </lineage>
</organism>
<dbReference type="Proteomes" id="UP000308600">
    <property type="component" value="Unassembled WGS sequence"/>
</dbReference>
<accession>A0ACD3BB73</accession>
<proteinExistence type="predicted"/>
<gene>
    <name evidence="1" type="ORF">BDN72DRAFT_832116</name>
</gene>
<dbReference type="EMBL" id="ML208263">
    <property type="protein sequence ID" value="TFK75264.1"/>
    <property type="molecule type" value="Genomic_DNA"/>
</dbReference>
<sequence>MSTPGKPRQSGIPAPGRTSGIPTPGRPRSASSTSHLPSTDHDFAARSFQDAIKANDPAQHRSASLASISSLSPQSAPSGRRSVAARPSSSASATPRHPPPDRVKTPTASRPARSQSRPPSRQSEPVARAPVSSQFQVGDNVRIESLGYEGTLRYVGEIDGKPGLWAGVELSGGFAGKGKNNGSVSGTQYFSCPDKCGVFVATIKLSPPTVGPSSSVSRPASVASSRGRVTPISTGRVTPSHPRAGQTSRASSYASASISASGRVTPASSTGRVTPAVTPTSRVRRTLSKTSTIQTASLQDVSQSSSRASPISLDYYSSSSASPIQSPSSPFATPKPSLNGRIAGFPASPGKPKIATPRPRIPSAVAMPPPASPISSSSRVVSLNDADDMQSLPFVSIDSPLVEELRSRIEALEYDNERLRSIGSPTKDLPDLTSELSVTQVERDSALSKVTTLETELDRLRRMHEEHTASSLALEQEMQSKDLQIDAIKDESERRCAILQLSLDDQTVLLRQIREELSVKQQAEEHRSSLLERKENDIAVLSARVEQLSSQLELEKQEMGIQINELRTAGQETIALYEEQLSLEAAQTQKLEEKVVALEHAIQSSTESAPLTAPSQSTTSAVEIDNETLRDQVRHLQNKVALLEEELENTRETSEADLTALNGRLQRLQVKEEDRQKELVEVHKEAERVLASEKNARRRLEEVEEALRESTVALENAQAEVETLRYELANVDDIGSPNKSTKTKSAAESATAHYPVSEENGSLQNLDKDKQISTLHAMLEERSQELDTLKKKLNRDIGISASVLDNGKAATPKYDSKHDGTGLKEEITGLKLIAQQFQQESLDAQQKTELLGSENSMLQGEINQLRQQVQILEGRLDHSQSPDDLENDPDASISDVVALQKLLKDQKYRLELEKEQSRKRMADMEMKSARDMHQMRKEISELETLVESKIYREHELEQEVERLQEKQLRRSQKKSSKTYTSQRTDVCEICEQPGHDIFNCDVLKEDVPLAAVPLNGQGRRDVFCDECESHGHVASECPNSSDVF</sequence>